<reference evidence="4 5" key="1">
    <citation type="submission" date="2018-05" db="EMBL/GenBank/DDBJ databases">
        <title>Complete Genome Sequence of Deinococcus sp. strain 17bor-2.</title>
        <authorList>
            <person name="Srinivasan S."/>
        </authorList>
    </citation>
    <scope>NUCLEOTIDE SEQUENCE [LARGE SCALE GENOMIC DNA]</scope>
    <source>
        <strain evidence="4 5">17bor-2</strain>
    </source>
</reference>
<feature type="binding site" evidence="3">
    <location>
        <position position="124"/>
    </location>
    <ligand>
        <name>a divalent metal cation</name>
        <dbReference type="ChEBI" id="CHEBI:60240"/>
    </ligand>
</feature>
<protein>
    <submittedName>
        <fullName evidence="4">DinB family protein</fullName>
    </submittedName>
</protein>
<accession>A0A2Z3JNR4</accession>
<feature type="binding site" evidence="3">
    <location>
        <position position="48"/>
    </location>
    <ligand>
        <name>a divalent metal cation</name>
        <dbReference type="ChEBI" id="CHEBI:60240"/>
    </ligand>
</feature>
<gene>
    <name evidence="4" type="ORF">DKM44_05895</name>
</gene>
<dbReference type="SUPFAM" id="SSF109854">
    <property type="entry name" value="DinB/YfiT-like putative metalloenzymes"/>
    <property type="match status" value="1"/>
</dbReference>
<keyword evidence="5" id="KW-1185">Reference proteome</keyword>
<evidence type="ECO:0000256" key="2">
    <source>
        <dbReference type="ARBA" id="ARBA00022723"/>
    </source>
</evidence>
<dbReference type="Pfam" id="PF05163">
    <property type="entry name" value="DinB"/>
    <property type="match status" value="1"/>
</dbReference>
<dbReference type="KEGG" id="dez:DKM44_05895"/>
<organism evidence="4 5">
    <name type="scientific">Deinococcus irradiatisoli</name>
    <dbReference type="NCBI Taxonomy" id="2202254"/>
    <lineage>
        <taxon>Bacteria</taxon>
        <taxon>Thermotogati</taxon>
        <taxon>Deinococcota</taxon>
        <taxon>Deinococci</taxon>
        <taxon>Deinococcales</taxon>
        <taxon>Deinococcaceae</taxon>
        <taxon>Deinococcus</taxon>
    </lineage>
</organism>
<dbReference type="GO" id="GO:0046872">
    <property type="term" value="F:metal ion binding"/>
    <property type="evidence" value="ECO:0007669"/>
    <property type="project" value="UniProtKB-KW"/>
</dbReference>
<dbReference type="OrthoDB" id="119432at2"/>
<evidence type="ECO:0000313" key="4">
    <source>
        <dbReference type="EMBL" id="AWN22814.1"/>
    </source>
</evidence>
<dbReference type="InterPro" id="IPR007837">
    <property type="entry name" value="DinB"/>
</dbReference>
<evidence type="ECO:0000256" key="1">
    <source>
        <dbReference type="ARBA" id="ARBA00008635"/>
    </source>
</evidence>
<comment type="similarity">
    <text evidence="1">Belongs to the DinB family.</text>
</comment>
<dbReference type="Gene3D" id="1.20.120.450">
    <property type="entry name" value="dinb family like domain"/>
    <property type="match status" value="1"/>
</dbReference>
<keyword evidence="2 3" id="KW-0479">Metal-binding</keyword>
<sequence length="150" mass="16607">MPYAAEEYAQMFSRHRAALLDLLAQVPDLAGEIAPWEGGRSIKDLVDHLYSTGEGVVSMLSGGTWEAQPASATLAEAVARLHTNTAVVTEKISGLDEHALQQELTVFGGARWPAYRLIDFHREHEVHHKGQLWLMARQAGIEPPFFTQMS</sequence>
<feature type="binding site" evidence="3">
    <location>
        <position position="128"/>
    </location>
    <ligand>
        <name>a divalent metal cation</name>
        <dbReference type="ChEBI" id="CHEBI:60240"/>
    </ligand>
</feature>
<evidence type="ECO:0000256" key="3">
    <source>
        <dbReference type="PIRSR" id="PIRSR607837-1"/>
    </source>
</evidence>
<dbReference type="Proteomes" id="UP000245368">
    <property type="component" value="Chromosome"/>
</dbReference>
<proteinExistence type="inferred from homology"/>
<dbReference type="EMBL" id="CP029494">
    <property type="protein sequence ID" value="AWN22814.1"/>
    <property type="molecule type" value="Genomic_DNA"/>
</dbReference>
<dbReference type="RefSeq" id="WP_109826096.1">
    <property type="nucleotide sequence ID" value="NZ_CP029494.1"/>
</dbReference>
<name>A0A2Z3JNR4_9DEIO</name>
<dbReference type="AlphaFoldDB" id="A0A2Z3JNR4"/>
<evidence type="ECO:0000313" key="5">
    <source>
        <dbReference type="Proteomes" id="UP000245368"/>
    </source>
</evidence>
<dbReference type="InterPro" id="IPR034660">
    <property type="entry name" value="DinB/YfiT-like"/>
</dbReference>